<dbReference type="SMART" id="SM00418">
    <property type="entry name" value="HTH_ARSR"/>
    <property type="match status" value="1"/>
</dbReference>
<evidence type="ECO:0000313" key="6">
    <source>
        <dbReference type="Proteomes" id="UP000178348"/>
    </source>
</evidence>
<protein>
    <recommendedName>
        <fullName evidence="4">HTH arsR-type domain-containing protein</fullName>
    </recommendedName>
</protein>
<dbReference type="Pfam" id="PF01022">
    <property type="entry name" value="HTH_5"/>
    <property type="match status" value="1"/>
</dbReference>
<feature type="domain" description="HTH arsR-type" evidence="4">
    <location>
        <begin position="1"/>
        <end position="87"/>
    </location>
</feature>
<name>A0A1G2CIK3_9BACT</name>
<keyword evidence="3" id="KW-0804">Transcription</keyword>
<evidence type="ECO:0000256" key="2">
    <source>
        <dbReference type="ARBA" id="ARBA00023125"/>
    </source>
</evidence>
<evidence type="ECO:0000313" key="5">
    <source>
        <dbReference type="EMBL" id="OGZ00481.1"/>
    </source>
</evidence>
<comment type="caution">
    <text evidence="5">The sequence shown here is derived from an EMBL/GenBank/DDBJ whole genome shotgun (WGS) entry which is preliminary data.</text>
</comment>
<evidence type="ECO:0000256" key="3">
    <source>
        <dbReference type="ARBA" id="ARBA00023163"/>
    </source>
</evidence>
<dbReference type="EMBL" id="MHLB01000064">
    <property type="protein sequence ID" value="OGZ00481.1"/>
    <property type="molecule type" value="Genomic_DNA"/>
</dbReference>
<proteinExistence type="predicted"/>
<dbReference type="Gene3D" id="1.10.10.10">
    <property type="entry name" value="Winged helix-like DNA-binding domain superfamily/Winged helix DNA-binding domain"/>
    <property type="match status" value="1"/>
</dbReference>
<dbReference type="PRINTS" id="PR00778">
    <property type="entry name" value="HTHARSR"/>
</dbReference>
<keyword evidence="1" id="KW-0805">Transcription regulation</keyword>
<dbReference type="InterPro" id="IPR036388">
    <property type="entry name" value="WH-like_DNA-bd_sf"/>
</dbReference>
<dbReference type="AlphaFoldDB" id="A0A1G2CIK3"/>
<evidence type="ECO:0000259" key="4">
    <source>
        <dbReference type="PROSITE" id="PS50987"/>
    </source>
</evidence>
<dbReference type="PROSITE" id="PS50987">
    <property type="entry name" value="HTH_ARSR_2"/>
    <property type="match status" value="1"/>
</dbReference>
<dbReference type="Proteomes" id="UP000178348">
    <property type="component" value="Unassembled WGS sequence"/>
</dbReference>
<dbReference type="SUPFAM" id="SSF46785">
    <property type="entry name" value="Winged helix' DNA-binding domain"/>
    <property type="match status" value="1"/>
</dbReference>
<dbReference type="GO" id="GO:0003677">
    <property type="term" value="F:DNA binding"/>
    <property type="evidence" value="ECO:0007669"/>
    <property type="project" value="UniProtKB-KW"/>
</dbReference>
<organism evidence="5 6">
    <name type="scientific">Candidatus Liptonbacteria bacterium RIFCSPLOWO2_01_FULL_53_13</name>
    <dbReference type="NCBI Taxonomy" id="1798651"/>
    <lineage>
        <taxon>Bacteria</taxon>
        <taxon>Candidatus Liptoniibacteriota</taxon>
    </lineage>
</organism>
<reference evidence="5 6" key="1">
    <citation type="journal article" date="2016" name="Nat. Commun.">
        <title>Thousands of microbial genomes shed light on interconnected biogeochemical processes in an aquifer system.</title>
        <authorList>
            <person name="Anantharaman K."/>
            <person name="Brown C.T."/>
            <person name="Hug L.A."/>
            <person name="Sharon I."/>
            <person name="Castelle C.J."/>
            <person name="Probst A.J."/>
            <person name="Thomas B.C."/>
            <person name="Singh A."/>
            <person name="Wilkins M.J."/>
            <person name="Karaoz U."/>
            <person name="Brodie E.L."/>
            <person name="Williams K.H."/>
            <person name="Hubbard S.S."/>
            <person name="Banfield J.F."/>
        </authorList>
    </citation>
    <scope>NUCLEOTIDE SEQUENCE [LARGE SCALE GENOMIC DNA]</scope>
</reference>
<gene>
    <name evidence="5" type="ORF">A2946_00525</name>
</gene>
<evidence type="ECO:0000256" key="1">
    <source>
        <dbReference type="ARBA" id="ARBA00023015"/>
    </source>
</evidence>
<dbReference type="InterPro" id="IPR001845">
    <property type="entry name" value="HTH_ArsR_DNA-bd_dom"/>
</dbReference>
<dbReference type="InterPro" id="IPR051081">
    <property type="entry name" value="HTH_MetalResp_TranReg"/>
</dbReference>
<accession>A0A1G2CIK3</accession>
<dbReference type="PANTHER" id="PTHR33154">
    <property type="entry name" value="TRANSCRIPTIONAL REGULATOR, ARSR FAMILY"/>
    <property type="match status" value="1"/>
</dbReference>
<keyword evidence="2" id="KW-0238">DNA-binding</keyword>
<dbReference type="PANTHER" id="PTHR33154:SF33">
    <property type="entry name" value="TRANSCRIPTIONAL REPRESSOR SDPR"/>
    <property type="match status" value="1"/>
</dbReference>
<dbReference type="CDD" id="cd00090">
    <property type="entry name" value="HTH_ARSR"/>
    <property type="match status" value="1"/>
</dbReference>
<sequence length="87" mass="9884">MKRWAIIFRALANVNRLKIVKLLSQRGRLTVTELSNELDISLGATSKHLIMLHNLDVLEPTGKDGHVYYSLRTQIPADTQKALKVFL</sequence>
<dbReference type="InterPro" id="IPR036390">
    <property type="entry name" value="WH_DNA-bd_sf"/>
</dbReference>
<dbReference type="InterPro" id="IPR011991">
    <property type="entry name" value="ArsR-like_HTH"/>
</dbReference>
<dbReference type="GO" id="GO:0003700">
    <property type="term" value="F:DNA-binding transcription factor activity"/>
    <property type="evidence" value="ECO:0007669"/>
    <property type="project" value="InterPro"/>
</dbReference>